<feature type="transmembrane region" description="Helical" evidence="9">
    <location>
        <begin position="560"/>
        <end position="581"/>
    </location>
</feature>
<evidence type="ECO:0000313" key="11">
    <source>
        <dbReference type="EMBL" id="CAA7257480.1"/>
    </source>
</evidence>
<feature type="region of interest" description="Disordered" evidence="8">
    <location>
        <begin position="163"/>
        <end position="182"/>
    </location>
</feature>
<dbReference type="SUPFAM" id="SSF47473">
    <property type="entry name" value="EF-hand"/>
    <property type="match status" value="1"/>
</dbReference>
<dbReference type="GO" id="GO:0005262">
    <property type="term" value="F:calcium channel activity"/>
    <property type="evidence" value="ECO:0007669"/>
    <property type="project" value="TreeGrafter"/>
</dbReference>
<dbReference type="Pfam" id="PF25886">
    <property type="entry name" value="Msy1"/>
    <property type="match status" value="1"/>
</dbReference>
<protein>
    <recommendedName>
        <fullName evidence="7">Mechanosensitive ion channel protein</fullName>
    </recommendedName>
</protein>
<evidence type="ECO:0000256" key="5">
    <source>
        <dbReference type="ARBA" id="ARBA00022989"/>
    </source>
</evidence>
<dbReference type="GO" id="GO:0005789">
    <property type="term" value="C:endoplasmic reticulum membrane"/>
    <property type="evidence" value="ECO:0007669"/>
    <property type="project" value="UniProtKB-SubCell"/>
</dbReference>
<dbReference type="InterPro" id="IPR018247">
    <property type="entry name" value="EF_Hand_1_Ca_BS"/>
</dbReference>
<dbReference type="OrthoDB" id="544685at2759"/>
<comment type="subcellular location">
    <subcellularLocation>
        <location evidence="1">Endomembrane system</location>
        <topology evidence="1">Multi-pass membrane protein</topology>
    </subcellularLocation>
    <subcellularLocation>
        <location evidence="7">Endoplasmic reticulum membrane</location>
    </subcellularLocation>
</comment>
<feature type="transmembrane region" description="Helical" evidence="9">
    <location>
        <begin position="253"/>
        <end position="273"/>
    </location>
</feature>
<keyword evidence="6 7" id="KW-0472">Membrane</keyword>
<dbReference type="InterPro" id="IPR010920">
    <property type="entry name" value="LSM_dom_sf"/>
</dbReference>
<reference evidence="11 12" key="1">
    <citation type="submission" date="2020-01" db="EMBL/GenBank/DDBJ databases">
        <authorList>
            <person name="Gupta K D."/>
        </authorList>
    </citation>
    <scope>NUCLEOTIDE SEQUENCE [LARGE SCALE GENOMIC DNA]</scope>
</reference>
<keyword evidence="7" id="KW-0256">Endoplasmic reticulum</keyword>
<feature type="domain" description="EF-hand" evidence="10">
    <location>
        <begin position="500"/>
        <end position="535"/>
    </location>
</feature>
<feature type="transmembrane region" description="Helical" evidence="9">
    <location>
        <begin position="587"/>
        <end position="611"/>
    </location>
</feature>
<dbReference type="PANTHER" id="PTHR31323">
    <property type="entry name" value="MECHANOSENSITIVE ION CHANNEL PROTEIN MSY2"/>
    <property type="match status" value="1"/>
</dbReference>
<evidence type="ECO:0000313" key="12">
    <source>
        <dbReference type="Proteomes" id="UP000467700"/>
    </source>
</evidence>
<dbReference type="AlphaFoldDB" id="A0A8S0WBT3"/>
<dbReference type="Pfam" id="PF00924">
    <property type="entry name" value="MS_channel_2nd"/>
    <property type="match status" value="1"/>
</dbReference>
<name>A0A8S0WBT3_CYCAE</name>
<dbReference type="InterPro" id="IPR016688">
    <property type="entry name" value="MscS-like_plants/fungi"/>
</dbReference>
<feature type="transmembrane region" description="Helical" evidence="9">
    <location>
        <begin position="301"/>
        <end position="320"/>
    </location>
</feature>
<evidence type="ECO:0000256" key="7">
    <source>
        <dbReference type="PIRNR" id="PIRNR017209"/>
    </source>
</evidence>
<feature type="compositionally biased region" description="Basic and acidic residues" evidence="8">
    <location>
        <begin position="18"/>
        <end position="39"/>
    </location>
</feature>
<dbReference type="PROSITE" id="PS00018">
    <property type="entry name" value="EF_HAND_1"/>
    <property type="match status" value="1"/>
</dbReference>
<organism evidence="11 12">
    <name type="scientific">Cyclocybe aegerita</name>
    <name type="common">Black poplar mushroom</name>
    <name type="synonym">Agrocybe aegerita</name>
    <dbReference type="NCBI Taxonomy" id="1973307"/>
    <lineage>
        <taxon>Eukaryota</taxon>
        <taxon>Fungi</taxon>
        <taxon>Dikarya</taxon>
        <taxon>Basidiomycota</taxon>
        <taxon>Agaricomycotina</taxon>
        <taxon>Agaricomycetes</taxon>
        <taxon>Agaricomycetidae</taxon>
        <taxon>Agaricales</taxon>
        <taxon>Agaricineae</taxon>
        <taxon>Bolbitiaceae</taxon>
        <taxon>Cyclocybe</taxon>
    </lineage>
</organism>
<sequence>MPQKPTSQFQLTQFPNTEEDRLLPAPDSRVESTGERNYSRPEQFPDPAADPARGNNLDTDGRNVQGQATTAGFNSHHHEHGQNYDRERDDSYTYSVDSHTHLRPTPSATSSSTGAAAAHPPPPRYSSPHMPYPPRPPLDHHETSSGSASGWRRDTEQGYQELRANHGSPMPGPQDSAGTGYGVNMSTSETHLIYPDGEPPKTKVGKLYSYLLTVSIITRWILFIVPILGIIWIPGILDLTTSTEKRLWGVRLIWWSIWLSVLWGGWWAALAVARIVPGIVRSTVGVVAVSTRRYIDWMQALHRYIALFAWALANWVSFNPLIDNHQAEGTGQKSVNAVDLIAKILFGVFLCTAVLLFEKFAIQWIAGKFHERSYAERIADQKAAVKTLVALYKHSIDVPGRTDTLGPANIKNTITNPRRIFRKLREGVRFATTTTATVFGNVASEIAGSSVLQPNSPQAVIKTALESANKSRLLARRLFYSFAKNGADFLIVEDIERYFPTKEDAVTAFTLFDKDSNGDVSMEEVEMACLEFHREQLSIENSMRDLDSAVGRLDNILMSLYVVVAILIIAVVLDASVTTLVTGAGTLVLGLSWLIGGSLQEVLTSIIFLFIKHPFDVGDRVVLNKDTYTVKEIRLLSTVFLDSNSACVQAPNMQLNTLFIQNVRRSPQMSETFTFDVSYSTSFEDLERLRERMLDFVKAERRDYQPVFDVTVKDFPEQTKMTLSADIKYKSNGQHGALKAKRRNKWICALKTVLADLKIYGPAGDPDAAAGVARYTKVPWDLIDAQDQADRAKAERLGPEPRPMMAGWKLDDKNAAILDSADVVFGESSELHLTNPRRGLSQTNVEGLPAGHHVTFRGPPQTGPPAAADVFEMRTRT</sequence>
<comment type="caution">
    <text evidence="11">The sequence shown here is derived from an EMBL/GenBank/DDBJ whole genome shotgun (WGS) entry which is preliminary data.</text>
</comment>
<keyword evidence="4" id="KW-0106">Calcium</keyword>
<feature type="compositionally biased region" description="Pro residues" evidence="8">
    <location>
        <begin position="119"/>
        <end position="136"/>
    </location>
</feature>
<keyword evidence="12" id="KW-1185">Reference proteome</keyword>
<feature type="compositionally biased region" description="Basic and acidic residues" evidence="8">
    <location>
        <begin position="80"/>
        <end position="91"/>
    </location>
</feature>
<dbReference type="Gene3D" id="2.30.30.60">
    <property type="match status" value="1"/>
</dbReference>
<dbReference type="InterPro" id="IPR011992">
    <property type="entry name" value="EF-hand-dom_pair"/>
</dbReference>
<feature type="region of interest" description="Disordered" evidence="8">
    <location>
        <begin position="1"/>
        <end position="154"/>
    </location>
</feature>
<keyword evidence="5 9" id="KW-1133">Transmembrane helix</keyword>
<dbReference type="SUPFAM" id="SSF50182">
    <property type="entry name" value="Sm-like ribonucleoproteins"/>
    <property type="match status" value="1"/>
</dbReference>
<dbReference type="GO" id="GO:0006874">
    <property type="term" value="P:intracellular calcium ion homeostasis"/>
    <property type="evidence" value="ECO:0007669"/>
    <property type="project" value="TreeGrafter"/>
</dbReference>
<feature type="compositionally biased region" description="Polar residues" evidence="8">
    <location>
        <begin position="1"/>
        <end position="16"/>
    </location>
</feature>
<dbReference type="InterPro" id="IPR002048">
    <property type="entry name" value="EF_hand_dom"/>
</dbReference>
<evidence type="ECO:0000256" key="6">
    <source>
        <dbReference type="ARBA" id="ARBA00023136"/>
    </source>
</evidence>
<evidence type="ECO:0000256" key="2">
    <source>
        <dbReference type="ARBA" id="ARBA00008017"/>
    </source>
</evidence>
<gene>
    <name evidence="11" type="ORF">AAE3_LOCUS340</name>
</gene>
<dbReference type="PIRSF" id="PIRSF017209">
    <property type="entry name" value="Memb_At2g17000_prd"/>
    <property type="match status" value="1"/>
</dbReference>
<feature type="compositionally biased region" description="Polar residues" evidence="8">
    <location>
        <begin position="56"/>
        <end position="73"/>
    </location>
</feature>
<comment type="similarity">
    <text evidence="2 7">Belongs to the MscS (TC 1.A.23) family.</text>
</comment>
<dbReference type="InterPro" id="IPR058650">
    <property type="entry name" value="Msy1/2-like"/>
</dbReference>
<keyword evidence="3 9" id="KW-0812">Transmembrane</keyword>
<proteinExistence type="inferred from homology"/>
<evidence type="ECO:0000256" key="8">
    <source>
        <dbReference type="SAM" id="MobiDB-lite"/>
    </source>
</evidence>
<evidence type="ECO:0000256" key="1">
    <source>
        <dbReference type="ARBA" id="ARBA00004127"/>
    </source>
</evidence>
<dbReference type="InterPro" id="IPR006685">
    <property type="entry name" value="MscS_channel_2nd"/>
</dbReference>
<evidence type="ECO:0000256" key="4">
    <source>
        <dbReference type="ARBA" id="ARBA00022837"/>
    </source>
</evidence>
<dbReference type="InterPro" id="IPR023408">
    <property type="entry name" value="MscS_beta-dom_sf"/>
</dbReference>
<evidence type="ECO:0000256" key="9">
    <source>
        <dbReference type="SAM" id="Phobius"/>
    </source>
</evidence>
<dbReference type="PANTHER" id="PTHR31323:SF15">
    <property type="entry name" value="MECHANOSENSITIVE ION CHANNEL PROTEIN MSY1"/>
    <property type="match status" value="1"/>
</dbReference>
<feature type="transmembrane region" description="Helical" evidence="9">
    <location>
        <begin position="340"/>
        <end position="362"/>
    </location>
</feature>
<evidence type="ECO:0000256" key="3">
    <source>
        <dbReference type="ARBA" id="ARBA00022692"/>
    </source>
</evidence>
<feature type="compositionally biased region" description="Low complexity" evidence="8">
    <location>
        <begin position="103"/>
        <end position="118"/>
    </location>
</feature>
<feature type="transmembrane region" description="Helical" evidence="9">
    <location>
        <begin position="210"/>
        <end position="233"/>
    </location>
</feature>
<dbReference type="EMBL" id="CACVBS010000001">
    <property type="protein sequence ID" value="CAA7257480.1"/>
    <property type="molecule type" value="Genomic_DNA"/>
</dbReference>
<dbReference type="PROSITE" id="PS50222">
    <property type="entry name" value="EF_HAND_2"/>
    <property type="match status" value="1"/>
</dbReference>
<accession>A0A8S0WBT3</accession>
<dbReference type="Gene3D" id="1.10.238.10">
    <property type="entry name" value="EF-hand"/>
    <property type="match status" value="1"/>
</dbReference>
<dbReference type="Proteomes" id="UP000467700">
    <property type="component" value="Unassembled WGS sequence"/>
</dbReference>
<evidence type="ECO:0000259" key="10">
    <source>
        <dbReference type="PROSITE" id="PS50222"/>
    </source>
</evidence>
<dbReference type="GO" id="GO:0005509">
    <property type="term" value="F:calcium ion binding"/>
    <property type="evidence" value="ECO:0007669"/>
    <property type="project" value="InterPro"/>
</dbReference>